<dbReference type="Proteomes" id="UP000518300">
    <property type="component" value="Unassembled WGS sequence"/>
</dbReference>
<gene>
    <name evidence="2" type="ORF">HG543_09535</name>
</gene>
<dbReference type="InterPro" id="IPR012334">
    <property type="entry name" value="Pectin_lyas_fold"/>
</dbReference>
<dbReference type="SUPFAM" id="SSF49265">
    <property type="entry name" value="Fibronectin type III"/>
    <property type="match status" value="1"/>
</dbReference>
<dbReference type="EMBL" id="JABBJJ010000031">
    <property type="protein sequence ID" value="NMO15096.1"/>
    <property type="molecule type" value="Genomic_DNA"/>
</dbReference>
<comment type="caution">
    <text evidence="2">The sequence shown here is derived from an EMBL/GenBank/DDBJ whole genome shotgun (WGS) entry which is preliminary data.</text>
</comment>
<name>A0A848L962_9BACT</name>
<dbReference type="InterPro" id="IPR013783">
    <property type="entry name" value="Ig-like_fold"/>
</dbReference>
<feature type="domain" description="Fibronectin type-III" evidence="1">
    <location>
        <begin position="45"/>
        <end position="137"/>
    </location>
</feature>
<organism evidence="2 3">
    <name type="scientific">Pyxidicoccus fallax</name>
    <dbReference type="NCBI Taxonomy" id="394095"/>
    <lineage>
        <taxon>Bacteria</taxon>
        <taxon>Pseudomonadati</taxon>
        <taxon>Myxococcota</taxon>
        <taxon>Myxococcia</taxon>
        <taxon>Myxococcales</taxon>
        <taxon>Cystobacterineae</taxon>
        <taxon>Myxococcaceae</taxon>
        <taxon>Pyxidicoccus</taxon>
    </lineage>
</organism>
<dbReference type="InterPro" id="IPR036116">
    <property type="entry name" value="FN3_sf"/>
</dbReference>
<evidence type="ECO:0000313" key="2">
    <source>
        <dbReference type="EMBL" id="NMO15096.1"/>
    </source>
</evidence>
<dbReference type="Gene3D" id="2.60.40.10">
    <property type="entry name" value="Immunoglobulins"/>
    <property type="match status" value="1"/>
</dbReference>
<dbReference type="InterPro" id="IPR003961">
    <property type="entry name" value="FN3_dom"/>
</dbReference>
<evidence type="ECO:0000313" key="3">
    <source>
        <dbReference type="Proteomes" id="UP000518300"/>
    </source>
</evidence>
<accession>A0A848L962</accession>
<dbReference type="Gene3D" id="2.160.20.10">
    <property type="entry name" value="Single-stranded right-handed beta-helix, Pectin lyase-like"/>
    <property type="match status" value="1"/>
</dbReference>
<dbReference type="PROSITE" id="PS50853">
    <property type="entry name" value="FN3"/>
    <property type="match status" value="1"/>
</dbReference>
<dbReference type="InterPro" id="IPR011050">
    <property type="entry name" value="Pectin_lyase_fold/virulence"/>
</dbReference>
<dbReference type="AlphaFoldDB" id="A0A848L962"/>
<dbReference type="RefSeq" id="WP_169344390.1">
    <property type="nucleotide sequence ID" value="NZ_JABBJJ010000031.1"/>
</dbReference>
<proteinExistence type="predicted"/>
<sequence>MRRPTEKYIVLLMGAVVLHLACGPRSVGEDDAVEEGDAIGTVEAALTAPTLLEAVPGDSQVTLRWSSPTAGSEQYQVRFRVADGTWSYRSAGSNTTYVVTGLTNGTRYEFRVRIKGSTAETTSLYSNGLYTTPTASECAGTAVRHISVTGAGTKSGLTPENAGTMANLNAFITAVGPGGQVCIHGGTYSTGYYVTAGGAEGAPVTIKGILGRPVFQSTFDASTRAKSGPVAFHVRASNLVFHNLEFRHVGSCFAFRAQAPASHVTLSRFRAENVATCVDIERSSTTAVTDLTVRESMILQFTRGGIFLASNTNGVLIENTYIDMQPDRIGGQGSDYPVGIAFYDTARNVVVRNTTVLNVIGMQTGYTQGDGIDGESTASDVLVEGSYFRGSEDGCIDTKVRNMLIRDTVAAECKRNFRLWQSVTPGPRVESVTSYQPRDAHFFMRSGSTTARDITVRSSNAAKLVAYDCDTQCLFNVEGVSGTLLDASRLNASGTVTGNTLVYGQAVTIPPVPNPTPFTP</sequence>
<dbReference type="CDD" id="cd00063">
    <property type="entry name" value="FN3"/>
    <property type="match status" value="1"/>
</dbReference>
<protein>
    <submittedName>
        <fullName evidence="2">Fibronectin type III domain-containing protein</fullName>
    </submittedName>
</protein>
<dbReference type="Pfam" id="PF00041">
    <property type="entry name" value="fn3"/>
    <property type="match status" value="1"/>
</dbReference>
<reference evidence="2 3" key="1">
    <citation type="submission" date="2020-04" db="EMBL/GenBank/DDBJ databases">
        <title>Draft genome of Pyxidicoccus fallax type strain.</title>
        <authorList>
            <person name="Whitworth D.E."/>
        </authorList>
    </citation>
    <scope>NUCLEOTIDE SEQUENCE [LARGE SCALE GENOMIC DNA]</scope>
    <source>
        <strain evidence="2 3">DSM 14698</strain>
    </source>
</reference>
<keyword evidence="3" id="KW-1185">Reference proteome</keyword>
<dbReference type="SUPFAM" id="SSF51126">
    <property type="entry name" value="Pectin lyase-like"/>
    <property type="match status" value="1"/>
</dbReference>
<evidence type="ECO:0000259" key="1">
    <source>
        <dbReference type="PROSITE" id="PS50853"/>
    </source>
</evidence>
<dbReference type="SMART" id="SM00060">
    <property type="entry name" value="FN3"/>
    <property type="match status" value="1"/>
</dbReference>